<comment type="subcellular location">
    <subcellularLocation>
        <location evidence="1">Periplasm</location>
    </subcellularLocation>
</comment>
<reference evidence="8 9" key="1">
    <citation type="submission" date="2022-05" db="EMBL/GenBank/DDBJ databases">
        <authorList>
            <person name="Park J.-S."/>
        </authorList>
    </citation>
    <scope>NUCLEOTIDE SEQUENCE [LARGE SCALE GENOMIC DNA]</scope>
    <source>
        <strain evidence="8 9">2012CJ34-2</strain>
    </source>
</reference>
<proteinExistence type="inferred from homology"/>
<dbReference type="Proteomes" id="UP001203338">
    <property type="component" value="Unassembled WGS sequence"/>
</dbReference>
<keyword evidence="4 7" id="KW-0732">Signal</keyword>
<dbReference type="RefSeq" id="WP_249697643.1">
    <property type="nucleotide sequence ID" value="NZ_JAMFLX010000002.1"/>
</dbReference>
<sequence length="419" mass="45505">MLKKLGIAVCASAMLTAGAIPAQAADKVADELEIFSWWAGDEGPALEALIDIHGKKFPKVDVVNATVTGGSGVNAKAVLKTRMLGGNPPDSFQVHAGQELIGTWVKADRMEDLTPLFEQEGWMDVFPEGLVKLIGTDDGIWSVPVNIHRSNVMWYVPDNLNKWGVRPPQNWEEFIEIAPKLKAQGVVPLALAQNWTANHLWESVALASLGAEKWDKLWTGELPFNSPEAVAAWDLFGKVLDYTNTDASSLSWQQATDMVVDGRAAFNVMGDWAAGYMSTTKKLKPGTGFGWVASPGTNGQFMFLADSFGLPKKSPNRDQAIEWLKILGSKDGSDAFNPLKGSISARTDSDLSKYNDYAKSASKDFSHDRIVGSLAHGVTANEGFMNDFATVMEMYLKTRNSDAAGKAMVSIAMKNKIGQ</sequence>
<dbReference type="InterPro" id="IPR050490">
    <property type="entry name" value="Bact_solute-bd_prot1"/>
</dbReference>
<evidence type="ECO:0000256" key="7">
    <source>
        <dbReference type="SAM" id="SignalP"/>
    </source>
</evidence>
<gene>
    <name evidence="8" type="ORF">M3P05_02465</name>
</gene>
<comment type="caution">
    <text evidence="8">The sequence shown here is derived from an EMBL/GenBank/DDBJ whole genome shotgun (WGS) entry which is preliminary data.</text>
</comment>
<accession>A0ABT0PE32</accession>
<dbReference type="SUPFAM" id="SSF53850">
    <property type="entry name" value="Periplasmic binding protein-like II"/>
    <property type="match status" value="1"/>
</dbReference>
<dbReference type="Gene3D" id="3.40.190.10">
    <property type="entry name" value="Periplasmic binding protein-like II"/>
    <property type="match status" value="2"/>
</dbReference>
<comment type="function">
    <text evidence="5">Part of a binding-protein-dependent transport system for a sugar.</text>
</comment>
<dbReference type="InterPro" id="IPR006059">
    <property type="entry name" value="SBP"/>
</dbReference>
<evidence type="ECO:0000256" key="6">
    <source>
        <dbReference type="ARBA" id="ARBA00049753"/>
    </source>
</evidence>
<name>A0ABT0PE32_9GAMM</name>
<dbReference type="PANTHER" id="PTHR43649:SF28">
    <property type="entry name" value="BINDING PROTEIN COMPONENT OF ABC SUGAR TRANSPORTER-RELATED"/>
    <property type="match status" value="1"/>
</dbReference>
<dbReference type="Pfam" id="PF01547">
    <property type="entry name" value="SBP_bac_1"/>
    <property type="match status" value="1"/>
</dbReference>
<evidence type="ECO:0000256" key="5">
    <source>
        <dbReference type="ARBA" id="ARBA00049629"/>
    </source>
</evidence>
<evidence type="ECO:0000256" key="2">
    <source>
        <dbReference type="ARBA" id="ARBA00008520"/>
    </source>
</evidence>
<dbReference type="PANTHER" id="PTHR43649">
    <property type="entry name" value="ARABINOSE-BINDING PROTEIN-RELATED"/>
    <property type="match status" value="1"/>
</dbReference>
<feature type="signal peptide" evidence="7">
    <location>
        <begin position="1"/>
        <end position="24"/>
    </location>
</feature>
<feature type="chain" id="PRO_5046939353" description="Probable sugar-binding periplasmic protein" evidence="7">
    <location>
        <begin position="25"/>
        <end position="419"/>
    </location>
</feature>
<dbReference type="EMBL" id="JAMFLX010000002">
    <property type="protein sequence ID" value="MCL6268813.1"/>
    <property type="molecule type" value="Genomic_DNA"/>
</dbReference>
<evidence type="ECO:0000256" key="4">
    <source>
        <dbReference type="ARBA" id="ARBA00022729"/>
    </source>
</evidence>
<evidence type="ECO:0000256" key="3">
    <source>
        <dbReference type="ARBA" id="ARBA00022448"/>
    </source>
</evidence>
<keyword evidence="3" id="KW-0813">Transport</keyword>
<organism evidence="8 9">
    <name type="scientific">Parendozoicomonas callyspongiae</name>
    <dbReference type="NCBI Taxonomy" id="2942213"/>
    <lineage>
        <taxon>Bacteria</taxon>
        <taxon>Pseudomonadati</taxon>
        <taxon>Pseudomonadota</taxon>
        <taxon>Gammaproteobacteria</taxon>
        <taxon>Oceanospirillales</taxon>
        <taxon>Endozoicomonadaceae</taxon>
        <taxon>Parendozoicomonas</taxon>
    </lineage>
</organism>
<comment type="similarity">
    <text evidence="2">Belongs to the bacterial solute-binding protein 1 family.</text>
</comment>
<keyword evidence="9" id="KW-1185">Reference proteome</keyword>
<protein>
    <recommendedName>
        <fullName evidence="6">Probable sugar-binding periplasmic protein</fullName>
    </recommendedName>
</protein>
<evidence type="ECO:0000256" key="1">
    <source>
        <dbReference type="ARBA" id="ARBA00004418"/>
    </source>
</evidence>
<evidence type="ECO:0000313" key="8">
    <source>
        <dbReference type="EMBL" id="MCL6268813.1"/>
    </source>
</evidence>
<evidence type="ECO:0000313" key="9">
    <source>
        <dbReference type="Proteomes" id="UP001203338"/>
    </source>
</evidence>